<organism evidence="2 3">
    <name type="scientific">Candidatus Buchananbacteria bacterium RIFCSPLOWO2_01_FULL_39_33</name>
    <dbReference type="NCBI Taxonomy" id="1797543"/>
    <lineage>
        <taxon>Bacteria</taxon>
        <taxon>Candidatus Buchananiibacteriota</taxon>
    </lineage>
</organism>
<gene>
    <name evidence="2" type="ORF">A3A02_02685</name>
</gene>
<dbReference type="Proteomes" id="UP000177376">
    <property type="component" value="Unassembled WGS sequence"/>
</dbReference>
<dbReference type="EMBL" id="MHIM01000012">
    <property type="protein sequence ID" value="OGY52735.1"/>
    <property type="molecule type" value="Genomic_DNA"/>
</dbReference>
<reference evidence="2 3" key="1">
    <citation type="journal article" date="2016" name="Nat. Commun.">
        <title>Thousands of microbial genomes shed light on interconnected biogeochemical processes in an aquifer system.</title>
        <authorList>
            <person name="Anantharaman K."/>
            <person name="Brown C.T."/>
            <person name="Hug L.A."/>
            <person name="Sharon I."/>
            <person name="Castelle C.J."/>
            <person name="Probst A.J."/>
            <person name="Thomas B.C."/>
            <person name="Singh A."/>
            <person name="Wilkins M.J."/>
            <person name="Karaoz U."/>
            <person name="Brodie E.L."/>
            <person name="Williams K.H."/>
            <person name="Hubbard S.S."/>
            <person name="Banfield J.F."/>
        </authorList>
    </citation>
    <scope>NUCLEOTIDE SEQUENCE [LARGE SCALE GENOMIC DNA]</scope>
</reference>
<evidence type="ECO:0000259" key="1">
    <source>
        <dbReference type="Pfam" id="PF12647"/>
    </source>
</evidence>
<evidence type="ECO:0000313" key="3">
    <source>
        <dbReference type="Proteomes" id="UP000177376"/>
    </source>
</evidence>
<comment type="caution">
    <text evidence="2">The sequence shown here is derived from an EMBL/GenBank/DDBJ whole genome shotgun (WGS) entry which is preliminary data.</text>
</comment>
<name>A0A1G1YK62_9BACT</name>
<evidence type="ECO:0000313" key="2">
    <source>
        <dbReference type="EMBL" id="OGY52735.1"/>
    </source>
</evidence>
<dbReference type="Pfam" id="PF12647">
    <property type="entry name" value="RNHCP"/>
    <property type="match status" value="1"/>
</dbReference>
<accession>A0A1G1YK62</accession>
<proteinExistence type="predicted"/>
<sequence length="110" mass="12709">MKKFTKKKENFVCEHCGRAVEGTGYTNHCPKCLWSKHVDVNPGDRLEKCDDLMKPVDLYKEGQNWILVHRCEKCGIIKRNRISTGDDFDEVIRLSQEIADRKTKNNCHGG</sequence>
<dbReference type="AlphaFoldDB" id="A0A1G1YK62"/>
<protein>
    <recommendedName>
        <fullName evidence="1">RNHCP domain-containing protein</fullName>
    </recommendedName>
</protein>
<feature type="domain" description="RNHCP" evidence="1">
    <location>
        <begin position="9"/>
        <end position="87"/>
    </location>
</feature>
<dbReference type="InterPro" id="IPR024439">
    <property type="entry name" value="RNHCP"/>
</dbReference>